<feature type="transmembrane region" description="Helical" evidence="2">
    <location>
        <begin position="12"/>
        <end position="29"/>
    </location>
</feature>
<evidence type="ECO:0000256" key="2">
    <source>
        <dbReference type="SAM" id="Phobius"/>
    </source>
</evidence>
<organism evidence="3 4">
    <name type="scientific">Malus domestica</name>
    <name type="common">Apple</name>
    <name type="synonym">Pyrus malus</name>
    <dbReference type="NCBI Taxonomy" id="3750"/>
    <lineage>
        <taxon>Eukaryota</taxon>
        <taxon>Viridiplantae</taxon>
        <taxon>Streptophyta</taxon>
        <taxon>Embryophyta</taxon>
        <taxon>Tracheophyta</taxon>
        <taxon>Spermatophyta</taxon>
        <taxon>Magnoliopsida</taxon>
        <taxon>eudicotyledons</taxon>
        <taxon>Gunneridae</taxon>
        <taxon>Pentapetalae</taxon>
        <taxon>rosids</taxon>
        <taxon>fabids</taxon>
        <taxon>Rosales</taxon>
        <taxon>Rosaceae</taxon>
        <taxon>Amygdaloideae</taxon>
        <taxon>Maleae</taxon>
        <taxon>Malus</taxon>
    </lineage>
</organism>
<keyword evidence="4" id="KW-1185">Reference proteome</keyword>
<comment type="caution">
    <text evidence="3">The sequence shown here is derived from an EMBL/GenBank/DDBJ whole genome shotgun (WGS) entry which is preliminary data.</text>
</comment>
<feature type="transmembrane region" description="Helical" evidence="2">
    <location>
        <begin position="104"/>
        <end position="132"/>
    </location>
</feature>
<keyword evidence="2" id="KW-0812">Transmembrane</keyword>
<feature type="transmembrane region" description="Helical" evidence="2">
    <location>
        <begin position="502"/>
        <end position="524"/>
    </location>
</feature>
<dbReference type="PANTHER" id="PTHR31414:SF16">
    <property type="entry name" value="TRANSMEMBRANE PROTEIN"/>
    <property type="match status" value="1"/>
</dbReference>
<reference evidence="3 4" key="1">
    <citation type="submission" date="2018-10" db="EMBL/GenBank/DDBJ databases">
        <title>A high-quality apple genome assembly.</title>
        <authorList>
            <person name="Hu J."/>
        </authorList>
    </citation>
    <scope>NUCLEOTIDE SEQUENCE [LARGE SCALE GENOMIC DNA]</scope>
    <source>
        <strain evidence="4">cv. HFTH1</strain>
        <tissue evidence="3">Young leaf</tissue>
    </source>
</reference>
<evidence type="ECO:0000256" key="1">
    <source>
        <dbReference type="SAM" id="MobiDB-lite"/>
    </source>
</evidence>
<accession>A0A498I658</accession>
<keyword evidence="2" id="KW-1133">Transmembrane helix</keyword>
<protein>
    <submittedName>
        <fullName evidence="3">Uncharacterized protein</fullName>
    </submittedName>
</protein>
<dbReference type="InterPro" id="IPR040283">
    <property type="entry name" value="DDB_G0292058-like"/>
</dbReference>
<sequence>MERLPVSSTASLRFFFFFLGSTSCVSGLTRNGLGPTRDLLKFSLVDESPGSWKNGISETARSPGPSSDAPQGRLVLAAKRTNRPDILRRFKHYRGGWDIVDRHYWASVGFTGAVGFIIAVLWFVAFGMILVVHHCCGWKINIKDEGSHRLQRICLIMLLVFTCASATGCILLSVGQDEFHDEVMHTLNYVVNQSDYTVQTLRNVTGYLTLAKAINVAQVFLPSDVMDDIDKLNVDLNTAADTLTEKTSENSVKVKRVFNIVRSSLITVAAVMLLLAVIGLFLSLLRHQHAIHIFIVSGWLLVAITFILSGGFVILNNAVSDTCVAMEEWVEHPHAETALSNILPCVDQRTTDKTLSQSKQIIIDIVNVVNQFIYTYANTYPSPASPYPYYYNQSGPLMPPLCYPYDSQLRDRQCGDQEVSISNASLVWQNYICEVSASGMCTTVGRVNPDIYNQLVAAVNECYALQHYTPPLLNLQDCNFVRDTFRTITSSYCPPLDHYLKIVNAGLALISVGVLLCLVLWILFANRPRTEEEFAKLSLPIKGRSKSSSSGNNTNNSSSSNALSSDTSNEVYIIKRHLIVGSSTSRRRLIGIFRRLWHHKSLAEAVNDEGVAVVHVGEEDRNSIQ</sequence>
<dbReference type="PROSITE" id="PS51257">
    <property type="entry name" value="PROKAR_LIPOPROTEIN"/>
    <property type="match status" value="1"/>
</dbReference>
<feature type="transmembrane region" description="Helical" evidence="2">
    <location>
        <begin position="265"/>
        <end position="285"/>
    </location>
</feature>
<evidence type="ECO:0000313" key="3">
    <source>
        <dbReference type="EMBL" id="RXH79228.1"/>
    </source>
</evidence>
<proteinExistence type="predicted"/>
<dbReference type="AlphaFoldDB" id="A0A498I658"/>
<feature type="transmembrane region" description="Helical" evidence="2">
    <location>
        <begin position="153"/>
        <end position="174"/>
    </location>
</feature>
<dbReference type="PANTHER" id="PTHR31414">
    <property type="entry name" value="TRANSMEMBRANE PROTEIN DDB_G0292058"/>
    <property type="match status" value="1"/>
</dbReference>
<feature type="region of interest" description="Disordered" evidence="1">
    <location>
        <begin position="542"/>
        <end position="564"/>
    </location>
</feature>
<dbReference type="EMBL" id="RDQH01000339">
    <property type="protein sequence ID" value="RXH79228.1"/>
    <property type="molecule type" value="Genomic_DNA"/>
</dbReference>
<dbReference type="GO" id="GO:0016020">
    <property type="term" value="C:membrane"/>
    <property type="evidence" value="ECO:0007669"/>
    <property type="project" value="TreeGrafter"/>
</dbReference>
<name>A0A498I658_MALDO</name>
<feature type="transmembrane region" description="Helical" evidence="2">
    <location>
        <begin position="292"/>
        <end position="315"/>
    </location>
</feature>
<evidence type="ECO:0000313" key="4">
    <source>
        <dbReference type="Proteomes" id="UP000290289"/>
    </source>
</evidence>
<keyword evidence="2" id="KW-0472">Membrane</keyword>
<feature type="compositionally biased region" description="Low complexity" evidence="1">
    <location>
        <begin position="546"/>
        <end position="564"/>
    </location>
</feature>
<gene>
    <name evidence="3" type="ORF">DVH24_040375</name>
</gene>
<dbReference type="Proteomes" id="UP000290289">
    <property type="component" value="Chromosome 13"/>
</dbReference>